<evidence type="ECO:0000256" key="1">
    <source>
        <dbReference type="SAM" id="Phobius"/>
    </source>
</evidence>
<reference evidence="2 3" key="1">
    <citation type="submission" date="2016-05" db="EMBL/GenBank/DDBJ databases">
        <title>Genomic Taxonomy of the Vibrionaceae.</title>
        <authorList>
            <person name="Gomez-Gil B."/>
            <person name="Enciso-Ibarra J."/>
        </authorList>
    </citation>
    <scope>NUCLEOTIDE SEQUENCE [LARGE SCALE GENOMIC DNA]</scope>
    <source>
        <strain evidence="2 3">CAIM 1920</strain>
    </source>
</reference>
<keyword evidence="1" id="KW-0472">Membrane</keyword>
<dbReference type="InterPro" id="IPR052979">
    <property type="entry name" value="Adenylate-forming_domain"/>
</dbReference>
<protein>
    <recommendedName>
        <fullName evidence="4">FAD-binding FR-type domain-containing protein</fullName>
    </recommendedName>
</protein>
<feature type="transmembrane region" description="Helical" evidence="1">
    <location>
        <begin position="218"/>
        <end position="235"/>
    </location>
</feature>
<feature type="transmembrane region" description="Helical" evidence="1">
    <location>
        <begin position="180"/>
        <end position="198"/>
    </location>
</feature>
<gene>
    <name evidence="2" type="ORF">A8L45_15255</name>
</gene>
<dbReference type="RefSeq" id="WP_068903793.1">
    <property type="nucleotide sequence ID" value="NZ_JBHUIF010000004.1"/>
</dbReference>
<feature type="transmembrane region" description="Helical" evidence="1">
    <location>
        <begin position="69"/>
        <end position="91"/>
    </location>
</feature>
<dbReference type="Proteomes" id="UP000094936">
    <property type="component" value="Unassembled WGS sequence"/>
</dbReference>
<accession>A0A1C3EER8</accession>
<feature type="transmembrane region" description="Helical" evidence="1">
    <location>
        <begin position="112"/>
        <end position="137"/>
    </location>
</feature>
<dbReference type="STRING" id="1080227.A8L45_15255"/>
<dbReference type="PANTHER" id="PTHR33927">
    <property type="entry name" value="TRANSMEMBRANE PROTEIN"/>
    <property type="match status" value="1"/>
</dbReference>
<name>A0A1C3EER8_9GAMM</name>
<dbReference type="EMBL" id="LYBM01000030">
    <property type="protein sequence ID" value="ODA31735.1"/>
    <property type="molecule type" value="Genomic_DNA"/>
</dbReference>
<comment type="caution">
    <text evidence="2">The sequence shown here is derived from an EMBL/GenBank/DDBJ whole genome shotgun (WGS) entry which is preliminary data.</text>
</comment>
<evidence type="ECO:0000313" key="2">
    <source>
        <dbReference type="EMBL" id="ODA31735.1"/>
    </source>
</evidence>
<evidence type="ECO:0008006" key="4">
    <source>
        <dbReference type="Google" id="ProtNLM"/>
    </source>
</evidence>
<keyword evidence="1" id="KW-1133">Transmembrane helix</keyword>
<sequence length="444" mass="49764">MVMHVENTPLPAQQSMPGRLLKHRALEHYVRLFILVCLTNAYFAVDFALSTSSLFSTETATFVNNMVVGNFFITVLVRQQYVINFLFWLATRAPVSWPLSVRWHLGKVYHHGGLHTGSAVCGTLWFALLLGVNSTFFLNGNSNISQNTFGISVAIMVSLLVIITMSLPKMRNKYHNQFEMVHRFVGWTVLGLFWSVTLSQIKDTSPDATWIEIVKTTPTIWLLAVMTFSVLLPWLRLRKVPVEITTPSSHVALLKFKYGVTPFAGSSMAISRSPLREWHQFANVPSPHEEGYRLTVSRAGDWTGRLIDDKPTHLWVKGIPTAGVANIEVLFDRVVYVATGSGIGPCLPHLLAKKLPMKLVWVTRNPRKTFGDQLVDEILEAQPDAVIWDTDAKGKPDMVALSYQVFNDYAAEAIICISNQKLTQQVVYGMESRGIPAFGAIWDS</sequence>
<keyword evidence="3" id="KW-1185">Reference proteome</keyword>
<organism evidence="2 3">
    <name type="scientific">Veronia pacifica</name>
    <dbReference type="NCBI Taxonomy" id="1080227"/>
    <lineage>
        <taxon>Bacteria</taxon>
        <taxon>Pseudomonadati</taxon>
        <taxon>Pseudomonadota</taxon>
        <taxon>Gammaproteobacteria</taxon>
        <taxon>Vibrionales</taxon>
        <taxon>Vibrionaceae</taxon>
        <taxon>Veronia</taxon>
    </lineage>
</organism>
<keyword evidence="1" id="KW-0812">Transmembrane</keyword>
<dbReference type="OrthoDB" id="1154639at2"/>
<feature type="transmembrane region" description="Helical" evidence="1">
    <location>
        <begin position="29"/>
        <end position="49"/>
    </location>
</feature>
<evidence type="ECO:0000313" key="3">
    <source>
        <dbReference type="Proteomes" id="UP000094936"/>
    </source>
</evidence>
<dbReference type="AlphaFoldDB" id="A0A1C3EER8"/>
<feature type="transmembrane region" description="Helical" evidence="1">
    <location>
        <begin position="149"/>
        <end position="168"/>
    </location>
</feature>
<dbReference type="PANTHER" id="PTHR33927:SF5">
    <property type="entry name" value="ENZYME, PUTATIVE (AFU_ORTHOLOGUE AFUA_8G01222)-RELATED"/>
    <property type="match status" value="1"/>
</dbReference>
<proteinExistence type="predicted"/>